<feature type="non-terminal residue" evidence="2">
    <location>
        <position position="1"/>
    </location>
</feature>
<gene>
    <name evidence="2" type="ORF">Agub_g3054</name>
</gene>
<dbReference type="GO" id="GO:0008017">
    <property type="term" value="F:microtubule binding"/>
    <property type="evidence" value="ECO:0007669"/>
    <property type="project" value="TreeGrafter"/>
</dbReference>
<dbReference type="EMBL" id="BMAR01000003">
    <property type="protein sequence ID" value="GFR42359.1"/>
    <property type="molecule type" value="Genomic_DNA"/>
</dbReference>
<dbReference type="Proteomes" id="UP001054857">
    <property type="component" value="Unassembled WGS sequence"/>
</dbReference>
<organism evidence="2 3">
    <name type="scientific">Astrephomene gubernaculifera</name>
    <dbReference type="NCBI Taxonomy" id="47775"/>
    <lineage>
        <taxon>Eukaryota</taxon>
        <taxon>Viridiplantae</taxon>
        <taxon>Chlorophyta</taxon>
        <taxon>core chlorophytes</taxon>
        <taxon>Chlorophyceae</taxon>
        <taxon>CS clade</taxon>
        <taxon>Chlamydomonadales</taxon>
        <taxon>Astrephomenaceae</taxon>
        <taxon>Astrephomene</taxon>
    </lineage>
</organism>
<dbReference type="PANTHER" id="PTHR21567">
    <property type="entry name" value="CLASP"/>
    <property type="match status" value="1"/>
</dbReference>
<name>A0AAD3DI99_9CHLO</name>
<comment type="caution">
    <text evidence="2">The sequence shown here is derived from an EMBL/GenBank/DDBJ whole genome shotgun (WGS) entry which is preliminary data.</text>
</comment>
<reference evidence="2 3" key="1">
    <citation type="journal article" date="2021" name="Sci. Rep.">
        <title>Genome sequencing of the multicellular alga Astrephomene provides insights into convergent evolution of germ-soma differentiation.</title>
        <authorList>
            <person name="Yamashita S."/>
            <person name="Yamamoto K."/>
            <person name="Matsuzaki R."/>
            <person name="Suzuki S."/>
            <person name="Yamaguchi H."/>
            <person name="Hirooka S."/>
            <person name="Minakuchi Y."/>
            <person name="Miyagishima S."/>
            <person name="Kawachi M."/>
            <person name="Toyoda A."/>
            <person name="Nozaki H."/>
        </authorList>
    </citation>
    <scope>NUCLEOTIDE SEQUENCE [LARGE SCALE GENOMIC DNA]</scope>
    <source>
        <strain evidence="2 3">NIES-4017</strain>
    </source>
</reference>
<feature type="region of interest" description="Disordered" evidence="1">
    <location>
        <begin position="1"/>
        <end position="30"/>
    </location>
</feature>
<feature type="non-terminal residue" evidence="2">
    <location>
        <position position="178"/>
    </location>
</feature>
<sequence>SGRLRHAASADGSTSSAGMPSSSTSSNGFGPMVQETVVKALQLLTAKDFRERIEAMRNVEGVVSALSGAPDGLLMTLLDALVARLGDGNTKVSMAALGLVANLAGSLRHRMSLGLNTLVPALAATLGSTNDKVRAEAVVAADSLLASLDPAMLVQHFSHCVGNGTLQRGKPILVEKLV</sequence>
<proteinExistence type="predicted"/>
<evidence type="ECO:0000313" key="2">
    <source>
        <dbReference type="EMBL" id="GFR42359.1"/>
    </source>
</evidence>
<dbReference type="SUPFAM" id="SSF48371">
    <property type="entry name" value="ARM repeat"/>
    <property type="match status" value="1"/>
</dbReference>
<dbReference type="PANTHER" id="PTHR21567:SF87">
    <property type="entry name" value="CRESCERIN-LIKE PROTEIN CHE-12"/>
    <property type="match status" value="1"/>
</dbReference>
<dbReference type="GO" id="GO:0005881">
    <property type="term" value="C:cytoplasmic microtubule"/>
    <property type="evidence" value="ECO:0007669"/>
    <property type="project" value="TreeGrafter"/>
</dbReference>
<evidence type="ECO:0000256" key="1">
    <source>
        <dbReference type="SAM" id="MobiDB-lite"/>
    </source>
</evidence>
<evidence type="ECO:0000313" key="3">
    <source>
        <dbReference type="Proteomes" id="UP001054857"/>
    </source>
</evidence>
<accession>A0AAD3DI99</accession>
<dbReference type="Gene3D" id="1.25.10.10">
    <property type="entry name" value="Leucine-rich Repeat Variant"/>
    <property type="match status" value="1"/>
</dbReference>
<feature type="compositionally biased region" description="Low complexity" evidence="1">
    <location>
        <begin position="7"/>
        <end position="30"/>
    </location>
</feature>
<keyword evidence="3" id="KW-1185">Reference proteome</keyword>
<dbReference type="InterPro" id="IPR011989">
    <property type="entry name" value="ARM-like"/>
</dbReference>
<dbReference type="GO" id="GO:0000226">
    <property type="term" value="P:microtubule cytoskeleton organization"/>
    <property type="evidence" value="ECO:0007669"/>
    <property type="project" value="TreeGrafter"/>
</dbReference>
<dbReference type="AlphaFoldDB" id="A0AAD3DI99"/>
<protein>
    <submittedName>
        <fullName evidence="2">Uncharacterized protein</fullName>
    </submittedName>
</protein>
<dbReference type="InterPro" id="IPR016024">
    <property type="entry name" value="ARM-type_fold"/>
</dbReference>